<dbReference type="PANTHER" id="PTHR46042:SF1">
    <property type="entry name" value="DIPHTHINE METHYLTRANSFERASE"/>
    <property type="match status" value="1"/>
</dbReference>
<dbReference type="EMBL" id="JBBWRZ010000010">
    <property type="protein sequence ID" value="KAK8227131.1"/>
    <property type="molecule type" value="Genomic_DNA"/>
</dbReference>
<keyword evidence="2" id="KW-0677">Repeat</keyword>
<evidence type="ECO:0000256" key="1">
    <source>
        <dbReference type="ARBA" id="ARBA00022574"/>
    </source>
</evidence>
<dbReference type="Proteomes" id="UP001492380">
    <property type="component" value="Unassembled WGS sequence"/>
</dbReference>
<reference evidence="5 6" key="1">
    <citation type="submission" date="2024-04" db="EMBL/GenBank/DDBJ databases">
        <title>Phyllosticta paracitricarpa is synonymous to the EU quarantine fungus P. citricarpa based on phylogenomic analyses.</title>
        <authorList>
            <consortium name="Lawrence Berkeley National Laboratory"/>
            <person name="Van Ingen-Buijs V.A."/>
            <person name="Van Westerhoven A.C."/>
            <person name="Haridas S."/>
            <person name="Skiadas P."/>
            <person name="Martin F."/>
            <person name="Groenewald J.Z."/>
            <person name="Crous P.W."/>
            <person name="Seidl M.F."/>
        </authorList>
    </citation>
    <scope>NUCLEOTIDE SEQUENCE [LARGE SCALE GENOMIC DNA]</scope>
    <source>
        <strain evidence="5 6">CBS 123374</strain>
    </source>
</reference>
<feature type="region of interest" description="Disordered" evidence="4">
    <location>
        <begin position="246"/>
        <end position="275"/>
    </location>
</feature>
<gene>
    <name evidence="5" type="ORF">HDK90DRAFT_513695</name>
</gene>
<feature type="compositionally biased region" description="Low complexity" evidence="4">
    <location>
        <begin position="156"/>
        <end position="172"/>
    </location>
</feature>
<feature type="compositionally biased region" description="Acidic residues" evidence="4">
    <location>
        <begin position="252"/>
        <end position="272"/>
    </location>
</feature>
<dbReference type="InterPro" id="IPR015943">
    <property type="entry name" value="WD40/YVTN_repeat-like_dom_sf"/>
</dbReference>
<protein>
    <submittedName>
        <fullName evidence="5">Uncharacterized protein</fullName>
    </submittedName>
</protein>
<sequence length="481" mass="50468">MASSSTLSSLFSTTLPIPPSCIEFVPGCREWCVVGTTTAATSPTPFAIFDLHFSPYSATSISQSSQPAPHLLGLASSTGSIALYAIDPSAATSSAQITHLRTLQLFPPTDLLTYFSWHPTVPLLAAAALADGRVVLCDCSGSSSSDEDKGDDADADATAATSTAASANASSGKGSGSKRRKRTLTLLAHALEAWVTAFAPDGGALYSGGDDAALKGVGLPVPAELIPGDGELSASAYLAALASTYTSQGGDEKEEDEEDDDDDDASSGEEEEHMFSPPWHWQDARTHGAGVTFILPLPLPLPQTASPSATPSLLLLTGSYDESLRLLAPPPPFGPRRVRALADVPLDGGVWRVCVVDGPTAVSTADKGVVKVQWTLLVSCMHAGTRVVWLTGSSASSSSSSSSAAAADTQAESEWNWAFEVLARFEEHQSMNYASAVQPPPSSKEREGEKGGSGEGKRKRKRTVISTSFYDRLVALWEWWS</sequence>
<evidence type="ECO:0000313" key="5">
    <source>
        <dbReference type="EMBL" id="KAK8227131.1"/>
    </source>
</evidence>
<dbReference type="SUPFAM" id="SSF50978">
    <property type="entry name" value="WD40 repeat-like"/>
    <property type="match status" value="1"/>
</dbReference>
<organism evidence="5 6">
    <name type="scientific">Phyllosticta capitalensis</name>
    <dbReference type="NCBI Taxonomy" id="121624"/>
    <lineage>
        <taxon>Eukaryota</taxon>
        <taxon>Fungi</taxon>
        <taxon>Dikarya</taxon>
        <taxon>Ascomycota</taxon>
        <taxon>Pezizomycotina</taxon>
        <taxon>Dothideomycetes</taxon>
        <taxon>Dothideomycetes incertae sedis</taxon>
        <taxon>Botryosphaeriales</taxon>
        <taxon>Phyllostictaceae</taxon>
        <taxon>Phyllosticta</taxon>
    </lineage>
</organism>
<keyword evidence="1" id="KW-0853">WD repeat</keyword>
<dbReference type="InterPro" id="IPR036322">
    <property type="entry name" value="WD40_repeat_dom_sf"/>
</dbReference>
<name>A0ABR1YDU3_9PEZI</name>
<dbReference type="InterPro" id="IPR052415">
    <property type="entry name" value="Diphthine_MTase"/>
</dbReference>
<feature type="region of interest" description="Disordered" evidence="4">
    <location>
        <begin position="433"/>
        <end position="461"/>
    </location>
</feature>
<evidence type="ECO:0000256" key="3">
    <source>
        <dbReference type="ARBA" id="ARBA00043952"/>
    </source>
</evidence>
<dbReference type="PANTHER" id="PTHR46042">
    <property type="entry name" value="DIPHTHINE METHYLTRANSFERASE"/>
    <property type="match status" value="1"/>
</dbReference>
<evidence type="ECO:0000256" key="2">
    <source>
        <dbReference type="ARBA" id="ARBA00022737"/>
    </source>
</evidence>
<comment type="pathway">
    <text evidence="3">Protein modification.</text>
</comment>
<accession>A0ABR1YDU3</accession>
<feature type="region of interest" description="Disordered" evidence="4">
    <location>
        <begin position="141"/>
        <end position="178"/>
    </location>
</feature>
<comment type="caution">
    <text evidence="5">The sequence shown here is derived from an EMBL/GenBank/DDBJ whole genome shotgun (WGS) entry which is preliminary data.</text>
</comment>
<evidence type="ECO:0000313" key="6">
    <source>
        <dbReference type="Proteomes" id="UP001492380"/>
    </source>
</evidence>
<proteinExistence type="predicted"/>
<evidence type="ECO:0000256" key="4">
    <source>
        <dbReference type="SAM" id="MobiDB-lite"/>
    </source>
</evidence>
<feature type="compositionally biased region" description="Basic and acidic residues" evidence="4">
    <location>
        <begin position="443"/>
        <end position="456"/>
    </location>
</feature>
<dbReference type="Gene3D" id="2.130.10.10">
    <property type="entry name" value="YVTN repeat-like/Quinoprotein amine dehydrogenase"/>
    <property type="match status" value="1"/>
</dbReference>
<keyword evidence="6" id="KW-1185">Reference proteome</keyword>